<dbReference type="GO" id="GO:0005549">
    <property type="term" value="F:odorant binding"/>
    <property type="evidence" value="ECO:0007669"/>
    <property type="project" value="InterPro"/>
</dbReference>
<dbReference type="AlphaFoldDB" id="A0A7D5YRC8"/>
<accession>A0A7D5YRC8</accession>
<reference evidence="2" key="2">
    <citation type="submission" date="2020-04" db="EMBL/GenBank/DDBJ databases">
        <authorList>
            <person name="Yang Y."/>
        </authorList>
    </citation>
    <scope>NUCLEOTIDE SEQUENCE</scope>
    <source>
        <tissue evidence="2">Antennae</tissue>
    </source>
</reference>
<dbReference type="CDD" id="cd23992">
    <property type="entry name" value="PBP_GOBP"/>
    <property type="match status" value="1"/>
</dbReference>
<reference evidence="2" key="1">
    <citation type="journal article" date="2019" name="Sci. Rep.">
        <title>Antennal transcriptome analyses and olfactory protein identification in an important wood-boring moth pest, Streltzoviella insularis (Lepidoptera: Cossidae).</title>
        <authorList>
            <person name="Yang Y"/>
            <person name="Li W"/>
            <person name="Tao J Zong.S."/>
        </authorList>
    </citation>
    <scope>NUCLEOTIDE SEQUENCE</scope>
    <source>
        <tissue evidence="2">Antennae</tissue>
    </source>
</reference>
<name>A0A7D5YRC8_9NEOP</name>
<feature type="chain" id="PRO_5028468355" evidence="1">
    <location>
        <begin position="22"/>
        <end position="223"/>
    </location>
</feature>
<dbReference type="InterPro" id="IPR006170">
    <property type="entry name" value="PBP/GOBP"/>
</dbReference>
<dbReference type="SUPFAM" id="SSF47565">
    <property type="entry name" value="Insect pheromone/odorant-binding proteins"/>
    <property type="match status" value="1"/>
</dbReference>
<proteinExistence type="evidence at transcript level"/>
<feature type="signal peptide" evidence="1">
    <location>
        <begin position="1"/>
        <end position="21"/>
    </location>
</feature>
<sequence length="223" mass="24707">MNIQITFVTILLMKFSVCVYCDPSLSDNHKRKLSHHFVTFGVGCLAKHNVSFEDIRALQNFNMPKGKDAPCFFACILKKANMIDSTGKVSPEAVAEVAKMLFTDMDEFNAVVSVFLDCSYVNDLEVSDGVKGCDRAKLVLSCIMEETKMESPSERPTILDGENVNSTSPVRTKRDLREIIGGVFRALLQLACTGVSKEYLHGRIITGLLPGLDNVDLLCRFIS</sequence>
<evidence type="ECO:0000256" key="1">
    <source>
        <dbReference type="SAM" id="SignalP"/>
    </source>
</evidence>
<evidence type="ECO:0000313" key="2">
    <source>
        <dbReference type="EMBL" id="QLI62006.1"/>
    </source>
</evidence>
<protein>
    <submittedName>
        <fullName evidence="2">Odorant-binding protein 3</fullName>
    </submittedName>
</protein>
<keyword evidence="1" id="KW-0732">Signal</keyword>
<dbReference type="Gene3D" id="1.10.238.20">
    <property type="entry name" value="Pheromone/general odorant binding protein domain"/>
    <property type="match status" value="1"/>
</dbReference>
<dbReference type="EMBL" id="MT386722">
    <property type="protein sequence ID" value="QLI62006.1"/>
    <property type="molecule type" value="mRNA"/>
</dbReference>
<dbReference type="InterPro" id="IPR036728">
    <property type="entry name" value="PBP_GOBP_sf"/>
</dbReference>
<organism evidence="2">
    <name type="scientific">Streltzoviella insularis</name>
    <dbReference type="NCBI Taxonomy" id="1206366"/>
    <lineage>
        <taxon>Eukaryota</taxon>
        <taxon>Metazoa</taxon>
        <taxon>Ecdysozoa</taxon>
        <taxon>Arthropoda</taxon>
        <taxon>Hexapoda</taxon>
        <taxon>Insecta</taxon>
        <taxon>Pterygota</taxon>
        <taxon>Neoptera</taxon>
        <taxon>Endopterygota</taxon>
        <taxon>Lepidoptera</taxon>
        <taxon>Glossata</taxon>
        <taxon>Ditrysia</taxon>
        <taxon>Cossoidea</taxon>
        <taxon>Cossidae</taxon>
        <taxon>Cossinae</taxon>
        <taxon>Streltzoviella</taxon>
    </lineage>
</organism>
<dbReference type="Pfam" id="PF01395">
    <property type="entry name" value="PBP_GOBP"/>
    <property type="match status" value="1"/>
</dbReference>
<dbReference type="SMART" id="SM00708">
    <property type="entry name" value="PhBP"/>
    <property type="match status" value="1"/>
</dbReference>